<accession>S3DK39</accession>
<gene>
    <name evidence="3" type="ORF">GLAREA_02817</name>
</gene>
<evidence type="ECO:0000259" key="2">
    <source>
        <dbReference type="Pfam" id="PF26061"/>
    </source>
</evidence>
<proteinExistence type="predicted"/>
<dbReference type="InterPro" id="IPR058334">
    <property type="entry name" value="DUF8021"/>
</dbReference>
<dbReference type="STRING" id="1116229.S3DK39"/>
<dbReference type="Pfam" id="PF26061">
    <property type="entry name" value="DUF8021"/>
    <property type="match status" value="1"/>
</dbReference>
<dbReference type="OrthoDB" id="3504677at2759"/>
<dbReference type="HOGENOM" id="CLU_067389_0_0_1"/>
<organism evidence="3 4">
    <name type="scientific">Glarea lozoyensis (strain ATCC 20868 / MF5171)</name>
    <dbReference type="NCBI Taxonomy" id="1116229"/>
    <lineage>
        <taxon>Eukaryota</taxon>
        <taxon>Fungi</taxon>
        <taxon>Dikarya</taxon>
        <taxon>Ascomycota</taxon>
        <taxon>Pezizomycotina</taxon>
        <taxon>Leotiomycetes</taxon>
        <taxon>Helotiales</taxon>
        <taxon>Helotiaceae</taxon>
        <taxon>Glarea</taxon>
    </lineage>
</organism>
<evidence type="ECO:0000313" key="3">
    <source>
        <dbReference type="EMBL" id="EPE26903.1"/>
    </source>
</evidence>
<keyword evidence="4" id="KW-1185">Reference proteome</keyword>
<dbReference type="RefSeq" id="XP_008086093.1">
    <property type="nucleotide sequence ID" value="XM_008087902.1"/>
</dbReference>
<feature type="chain" id="PRO_5004519740" description="DUF8021 domain-containing protein" evidence="1">
    <location>
        <begin position="18"/>
        <end position="256"/>
    </location>
</feature>
<evidence type="ECO:0000256" key="1">
    <source>
        <dbReference type="SAM" id="SignalP"/>
    </source>
</evidence>
<dbReference type="EMBL" id="KE145370">
    <property type="protein sequence ID" value="EPE26903.1"/>
    <property type="molecule type" value="Genomic_DNA"/>
</dbReference>
<dbReference type="GeneID" id="19461873"/>
<dbReference type="eggNOG" id="ENOG502SHGJ">
    <property type="taxonomic scope" value="Eukaryota"/>
</dbReference>
<name>S3DK39_GLAL2</name>
<dbReference type="OMA" id="KGDWLFD"/>
<keyword evidence="1" id="KW-0732">Signal</keyword>
<dbReference type="KEGG" id="glz:GLAREA_02817"/>
<dbReference type="AlphaFoldDB" id="S3DK39"/>
<evidence type="ECO:0000313" key="4">
    <source>
        <dbReference type="Proteomes" id="UP000016922"/>
    </source>
</evidence>
<dbReference type="Proteomes" id="UP000016922">
    <property type="component" value="Unassembled WGS sequence"/>
</dbReference>
<reference evidence="3 4" key="1">
    <citation type="journal article" date="2013" name="BMC Genomics">
        <title>Genomics-driven discovery of the pneumocandin biosynthetic gene cluster in the fungus Glarea lozoyensis.</title>
        <authorList>
            <person name="Chen L."/>
            <person name="Yue Q."/>
            <person name="Zhang X."/>
            <person name="Xiang M."/>
            <person name="Wang C."/>
            <person name="Li S."/>
            <person name="Che Y."/>
            <person name="Ortiz-Lopez F.J."/>
            <person name="Bills G.F."/>
            <person name="Liu X."/>
            <person name="An Z."/>
        </authorList>
    </citation>
    <scope>NUCLEOTIDE SEQUENCE [LARGE SCALE GENOMIC DNA]</scope>
    <source>
        <strain evidence="4">ATCC 20868 / MF5171</strain>
    </source>
</reference>
<feature type="domain" description="DUF8021" evidence="2">
    <location>
        <begin position="150"/>
        <end position="252"/>
    </location>
</feature>
<protein>
    <recommendedName>
        <fullName evidence="2">DUF8021 domain-containing protein</fullName>
    </recommendedName>
</protein>
<sequence>MLTPVIAALALTSTVTAQCTRESLKSATQTLLSSYMSGSATSLSSPETIYTENEINKTITTGIFSHALKIAHNRSSFDTTQCATYTEIIVTDSAHPYVIGTQMRFDSSNTSLSKIETIVTETGDWLFNAANTLKYAASEDGLWGEIAAAKRDTRKVIQAAADAYLDVFNDKNVKVPWGIPCARLEGGAYTGKGSPNDTCEVGIPTGVVINNRRYIIDEVLGTVDVFCTFSGIADTHEFRIQEGKIRFVHTMTNTGK</sequence>
<feature type="signal peptide" evidence="1">
    <location>
        <begin position="1"/>
        <end position="17"/>
    </location>
</feature>